<dbReference type="Gene3D" id="1.10.10.10">
    <property type="entry name" value="Winged helix-like DNA-binding domain superfamily/Winged helix DNA-binding domain"/>
    <property type="match status" value="1"/>
</dbReference>
<evidence type="ECO:0000313" key="1">
    <source>
        <dbReference type="EMBL" id="GAA0581446.1"/>
    </source>
</evidence>
<protein>
    <submittedName>
        <fullName evidence="1">DUF3253 domain-containing protein</fullName>
    </submittedName>
</protein>
<evidence type="ECO:0000313" key="2">
    <source>
        <dbReference type="Proteomes" id="UP001501588"/>
    </source>
</evidence>
<dbReference type="Proteomes" id="UP001501588">
    <property type="component" value="Unassembled WGS sequence"/>
</dbReference>
<dbReference type="InterPro" id="IPR021660">
    <property type="entry name" value="DUF3253"/>
</dbReference>
<dbReference type="InterPro" id="IPR036388">
    <property type="entry name" value="WH-like_DNA-bd_sf"/>
</dbReference>
<keyword evidence="2" id="KW-1185">Reference proteome</keyword>
<name>A0ABN1F480_9PROT</name>
<organism evidence="1 2">
    <name type="scientific">Craurococcus roseus</name>
    <dbReference type="NCBI Taxonomy" id="77585"/>
    <lineage>
        <taxon>Bacteria</taxon>
        <taxon>Pseudomonadati</taxon>
        <taxon>Pseudomonadota</taxon>
        <taxon>Alphaproteobacteria</taxon>
        <taxon>Acetobacterales</taxon>
        <taxon>Acetobacteraceae</taxon>
        <taxon>Craurococcus</taxon>
    </lineage>
</organism>
<gene>
    <name evidence="1" type="ORF">GCM10009416_19930</name>
</gene>
<dbReference type="Pfam" id="PF11625">
    <property type="entry name" value="DUF3253"/>
    <property type="match status" value="1"/>
</dbReference>
<sequence length="99" mass="10266">MDQPPAAPAGPAAIRAEILRQTSARGPDRSICPSEVARALAGGDDGPWRPLMAPVRRAAAELARAGRIDILRKGKPVPPEAMRGVIRLRAAPAAASTGE</sequence>
<dbReference type="EMBL" id="BAAAFZ010000023">
    <property type="protein sequence ID" value="GAA0581446.1"/>
    <property type="molecule type" value="Genomic_DNA"/>
</dbReference>
<dbReference type="SUPFAM" id="SSF46785">
    <property type="entry name" value="Winged helix' DNA-binding domain"/>
    <property type="match status" value="1"/>
</dbReference>
<proteinExistence type="predicted"/>
<dbReference type="InterPro" id="IPR036390">
    <property type="entry name" value="WH_DNA-bd_sf"/>
</dbReference>
<dbReference type="RefSeq" id="WP_343895108.1">
    <property type="nucleotide sequence ID" value="NZ_BAAAFZ010000023.1"/>
</dbReference>
<reference evidence="1 2" key="1">
    <citation type="journal article" date="2019" name="Int. J. Syst. Evol. Microbiol.">
        <title>The Global Catalogue of Microorganisms (GCM) 10K type strain sequencing project: providing services to taxonomists for standard genome sequencing and annotation.</title>
        <authorList>
            <consortium name="The Broad Institute Genomics Platform"/>
            <consortium name="The Broad Institute Genome Sequencing Center for Infectious Disease"/>
            <person name="Wu L."/>
            <person name="Ma J."/>
        </authorList>
    </citation>
    <scope>NUCLEOTIDE SEQUENCE [LARGE SCALE GENOMIC DNA]</scope>
    <source>
        <strain evidence="1 2">JCM 9933</strain>
    </source>
</reference>
<comment type="caution">
    <text evidence="1">The sequence shown here is derived from an EMBL/GenBank/DDBJ whole genome shotgun (WGS) entry which is preliminary data.</text>
</comment>
<accession>A0ABN1F480</accession>